<gene>
    <name evidence="2" type="ORF">HAX54_041205</name>
</gene>
<name>A0ABS8VNQ1_DATST</name>
<proteinExistence type="predicted"/>
<keyword evidence="3" id="KW-1185">Reference proteome</keyword>
<dbReference type="EMBL" id="JACEIK010005922">
    <property type="protein sequence ID" value="MCE0482424.1"/>
    <property type="molecule type" value="Genomic_DNA"/>
</dbReference>
<feature type="region of interest" description="Disordered" evidence="1">
    <location>
        <begin position="1"/>
        <end position="36"/>
    </location>
</feature>
<feature type="compositionally biased region" description="Basic and acidic residues" evidence="1">
    <location>
        <begin position="1"/>
        <end position="13"/>
    </location>
</feature>
<organism evidence="2 3">
    <name type="scientific">Datura stramonium</name>
    <name type="common">Jimsonweed</name>
    <name type="synonym">Common thornapple</name>
    <dbReference type="NCBI Taxonomy" id="4076"/>
    <lineage>
        <taxon>Eukaryota</taxon>
        <taxon>Viridiplantae</taxon>
        <taxon>Streptophyta</taxon>
        <taxon>Embryophyta</taxon>
        <taxon>Tracheophyta</taxon>
        <taxon>Spermatophyta</taxon>
        <taxon>Magnoliopsida</taxon>
        <taxon>eudicotyledons</taxon>
        <taxon>Gunneridae</taxon>
        <taxon>Pentapetalae</taxon>
        <taxon>asterids</taxon>
        <taxon>lamiids</taxon>
        <taxon>Solanales</taxon>
        <taxon>Solanaceae</taxon>
        <taxon>Solanoideae</taxon>
        <taxon>Datureae</taxon>
        <taxon>Datura</taxon>
    </lineage>
</organism>
<dbReference type="Proteomes" id="UP000823775">
    <property type="component" value="Unassembled WGS sequence"/>
</dbReference>
<comment type="caution">
    <text evidence="2">The sequence shown here is derived from an EMBL/GenBank/DDBJ whole genome shotgun (WGS) entry which is preliminary data.</text>
</comment>
<feature type="compositionally biased region" description="Basic residues" evidence="1">
    <location>
        <begin position="14"/>
        <end position="24"/>
    </location>
</feature>
<reference evidence="2 3" key="1">
    <citation type="journal article" date="2021" name="BMC Genomics">
        <title>Datura genome reveals duplications of psychoactive alkaloid biosynthetic genes and high mutation rate following tissue culture.</title>
        <authorList>
            <person name="Rajewski A."/>
            <person name="Carter-House D."/>
            <person name="Stajich J."/>
            <person name="Litt A."/>
        </authorList>
    </citation>
    <scope>NUCLEOTIDE SEQUENCE [LARGE SCALE GENOMIC DNA]</scope>
    <source>
        <strain evidence="2">AR-01</strain>
    </source>
</reference>
<feature type="non-terminal residue" evidence="2">
    <location>
        <position position="100"/>
    </location>
</feature>
<sequence>MAPKGKEVIVVEKSRKRGRPRKSKASSSAPKASPARRFEAKALELHGLTWFNTQREAKYAPENWIDEGRLELEFLDIRDKIRELVTGYIFNELEGCNLTL</sequence>
<accession>A0ABS8VNQ1</accession>
<feature type="compositionally biased region" description="Low complexity" evidence="1">
    <location>
        <begin position="25"/>
        <end position="35"/>
    </location>
</feature>
<protein>
    <submittedName>
        <fullName evidence="2">Uncharacterized protein</fullName>
    </submittedName>
</protein>
<evidence type="ECO:0000256" key="1">
    <source>
        <dbReference type="SAM" id="MobiDB-lite"/>
    </source>
</evidence>
<evidence type="ECO:0000313" key="3">
    <source>
        <dbReference type="Proteomes" id="UP000823775"/>
    </source>
</evidence>
<evidence type="ECO:0000313" key="2">
    <source>
        <dbReference type="EMBL" id="MCE0482424.1"/>
    </source>
</evidence>